<name>A0AAU9Q5Z9_9VIBR</name>
<dbReference type="Proteomes" id="UP001295420">
    <property type="component" value="Unassembled WGS sequence"/>
</dbReference>
<feature type="transmembrane region" description="Helical" evidence="6">
    <location>
        <begin position="41"/>
        <end position="59"/>
    </location>
</feature>
<keyword evidence="2" id="KW-0813">Transport</keyword>
<evidence type="ECO:0000256" key="5">
    <source>
        <dbReference type="ARBA" id="ARBA00023136"/>
    </source>
</evidence>
<evidence type="ECO:0000313" key="8">
    <source>
        <dbReference type="EMBL" id="CAH1528819.1"/>
    </source>
</evidence>
<feature type="transmembrane region" description="Helical" evidence="6">
    <location>
        <begin position="331"/>
        <end position="354"/>
    </location>
</feature>
<feature type="transmembrane region" description="Helical" evidence="6">
    <location>
        <begin position="97"/>
        <end position="118"/>
    </location>
</feature>
<keyword evidence="4 6" id="KW-1133">Transmembrane helix</keyword>
<dbReference type="Pfam" id="PF07690">
    <property type="entry name" value="MFS_1"/>
    <property type="match status" value="1"/>
</dbReference>
<dbReference type="RefSeq" id="WP_409931036.1">
    <property type="nucleotide sequence ID" value="NZ_CAKMTQ010000015.1"/>
</dbReference>
<dbReference type="PANTHER" id="PTHR23502">
    <property type="entry name" value="MAJOR FACILITATOR SUPERFAMILY"/>
    <property type="match status" value="1"/>
</dbReference>
<evidence type="ECO:0000256" key="3">
    <source>
        <dbReference type="ARBA" id="ARBA00022692"/>
    </source>
</evidence>
<gene>
    <name evidence="8" type="ORF">THF1D04_220048</name>
</gene>
<keyword evidence="5 6" id="KW-0472">Membrane</keyword>
<feature type="transmembrane region" description="Helical" evidence="6">
    <location>
        <begin position="158"/>
        <end position="180"/>
    </location>
</feature>
<dbReference type="InterPro" id="IPR011701">
    <property type="entry name" value="MFS"/>
</dbReference>
<dbReference type="PRINTS" id="PR01036">
    <property type="entry name" value="TCRTETB"/>
</dbReference>
<evidence type="ECO:0000256" key="2">
    <source>
        <dbReference type="ARBA" id="ARBA00022448"/>
    </source>
</evidence>
<feature type="transmembrane region" description="Helical" evidence="6">
    <location>
        <begin position="215"/>
        <end position="234"/>
    </location>
</feature>
<feature type="transmembrane region" description="Helical" evidence="6">
    <location>
        <begin position="71"/>
        <end position="91"/>
    </location>
</feature>
<dbReference type="GO" id="GO:0022857">
    <property type="term" value="F:transmembrane transporter activity"/>
    <property type="evidence" value="ECO:0007669"/>
    <property type="project" value="InterPro"/>
</dbReference>
<feature type="transmembrane region" description="Helical" evidence="6">
    <location>
        <begin position="130"/>
        <end position="152"/>
    </location>
</feature>
<dbReference type="Gene3D" id="1.20.1720.10">
    <property type="entry name" value="Multidrug resistance protein D"/>
    <property type="match status" value="1"/>
</dbReference>
<sequence length="385" mass="41772">MRNKTVMLVCLLLSLGQLSMGLVFPSLPWIAKDFGISLEQVQLLISAYLLGFGPSQFVCGPLSDALGRKSVLLTGLLISMLGLGIIIFYHYSFTGALVGRFFQGVGMGCCLVLATVIIRDHFRNTELPLILSQIAVIVSIVPIIAPVLGGVINHHFGWLVIFMVLLLYVILVGVIAVFSFQETITGSKKGILKPKRVFKQYLDLLSSPSFMRFTCLGWLNFSLLITAISVMSFMMQTQIGMTSNEYAKWALIPSCGLLIGAYISRRLHPILGSKRVLMTGSACHTSAALWLFYSPNEPLLLMVGVFLIVLGNGVSQPCLQALVMEPYKKQAGVVAAMSGGGEMLVASAISLLLIQGGVSQPWHLSWVIIGVVVAFVGVSRWEGET</sequence>
<evidence type="ECO:0000256" key="6">
    <source>
        <dbReference type="SAM" id="Phobius"/>
    </source>
</evidence>
<dbReference type="PANTHER" id="PTHR23502:SF132">
    <property type="entry name" value="POLYAMINE TRANSPORTER 2-RELATED"/>
    <property type="match status" value="1"/>
</dbReference>
<dbReference type="PROSITE" id="PS50850">
    <property type="entry name" value="MFS"/>
    <property type="match status" value="1"/>
</dbReference>
<organism evidence="8 9">
    <name type="scientific">Vibrio owensii</name>
    <dbReference type="NCBI Taxonomy" id="696485"/>
    <lineage>
        <taxon>Bacteria</taxon>
        <taxon>Pseudomonadati</taxon>
        <taxon>Pseudomonadota</taxon>
        <taxon>Gammaproteobacteria</taxon>
        <taxon>Vibrionales</taxon>
        <taxon>Vibrionaceae</taxon>
        <taxon>Vibrio</taxon>
    </lineage>
</organism>
<proteinExistence type="predicted"/>
<feature type="domain" description="Major facilitator superfamily (MFS) profile" evidence="7">
    <location>
        <begin position="5"/>
        <end position="385"/>
    </location>
</feature>
<comment type="subcellular location">
    <subcellularLocation>
        <location evidence="1">Membrane</location>
        <topology evidence="1">Multi-pass membrane protein</topology>
    </subcellularLocation>
</comment>
<dbReference type="GO" id="GO:0005886">
    <property type="term" value="C:plasma membrane"/>
    <property type="evidence" value="ECO:0007669"/>
    <property type="project" value="TreeGrafter"/>
</dbReference>
<dbReference type="EMBL" id="CAKMTQ010000015">
    <property type="protein sequence ID" value="CAH1528819.1"/>
    <property type="molecule type" value="Genomic_DNA"/>
</dbReference>
<dbReference type="InterPro" id="IPR036259">
    <property type="entry name" value="MFS_trans_sf"/>
</dbReference>
<evidence type="ECO:0000313" key="9">
    <source>
        <dbReference type="Proteomes" id="UP001295420"/>
    </source>
</evidence>
<accession>A0AAU9Q5Z9</accession>
<dbReference type="CDD" id="cd17320">
    <property type="entry name" value="MFS_MdfA_MDR_like"/>
    <property type="match status" value="1"/>
</dbReference>
<dbReference type="AlphaFoldDB" id="A0AAU9Q5Z9"/>
<dbReference type="InterPro" id="IPR020846">
    <property type="entry name" value="MFS_dom"/>
</dbReference>
<keyword evidence="3 6" id="KW-0812">Transmembrane</keyword>
<comment type="caution">
    <text evidence="8">The sequence shown here is derived from an EMBL/GenBank/DDBJ whole genome shotgun (WGS) entry which is preliminary data.</text>
</comment>
<feature type="transmembrane region" description="Helical" evidence="6">
    <location>
        <begin position="246"/>
        <end position="264"/>
    </location>
</feature>
<evidence type="ECO:0000256" key="1">
    <source>
        <dbReference type="ARBA" id="ARBA00004141"/>
    </source>
</evidence>
<reference evidence="8" key="1">
    <citation type="submission" date="2022-01" db="EMBL/GenBank/DDBJ databases">
        <authorList>
            <person name="Lagorce A."/>
        </authorList>
    </citation>
    <scope>NUCLEOTIDE SEQUENCE</scope>
    <source>
        <strain evidence="8">Th15_F1_D04</strain>
    </source>
</reference>
<feature type="transmembrane region" description="Helical" evidence="6">
    <location>
        <begin position="360"/>
        <end position="378"/>
    </location>
</feature>
<evidence type="ECO:0000256" key="4">
    <source>
        <dbReference type="ARBA" id="ARBA00022989"/>
    </source>
</evidence>
<evidence type="ECO:0000259" key="7">
    <source>
        <dbReference type="PROSITE" id="PS50850"/>
    </source>
</evidence>
<feature type="transmembrane region" description="Helical" evidence="6">
    <location>
        <begin position="299"/>
        <end position="319"/>
    </location>
</feature>
<dbReference type="GO" id="GO:1990961">
    <property type="term" value="P:xenobiotic detoxification by transmembrane export across the plasma membrane"/>
    <property type="evidence" value="ECO:0007669"/>
    <property type="project" value="TreeGrafter"/>
</dbReference>
<dbReference type="SUPFAM" id="SSF103473">
    <property type="entry name" value="MFS general substrate transporter"/>
    <property type="match status" value="1"/>
</dbReference>
<protein>
    <submittedName>
        <fullName evidence="8">Major facilitator transporter</fullName>
    </submittedName>
</protein>